<evidence type="ECO:0000313" key="10">
    <source>
        <dbReference type="EMBL" id="MBC8334134.1"/>
    </source>
</evidence>
<keyword evidence="2 9" id="KW-0813">Transport</keyword>
<dbReference type="GO" id="GO:0009306">
    <property type="term" value="P:protein secretion"/>
    <property type="evidence" value="ECO:0007669"/>
    <property type="project" value="UniProtKB-UniRule"/>
</dbReference>
<sequence length="71" mass="8054">MATKKKTSKKQNFIQRYARETTGELRKVSWPSREEAMNLTVIVIITMIFTGAFLSLVSGLSSRLMNFLLGI</sequence>
<name>A0A8J6NIV3_9CHLR</name>
<organism evidence="10 11">
    <name type="scientific">Candidatus Desulfolinea nitratireducens</name>
    <dbReference type="NCBI Taxonomy" id="2841698"/>
    <lineage>
        <taxon>Bacteria</taxon>
        <taxon>Bacillati</taxon>
        <taxon>Chloroflexota</taxon>
        <taxon>Anaerolineae</taxon>
        <taxon>Anaerolineales</taxon>
        <taxon>Anaerolineales incertae sedis</taxon>
        <taxon>Candidatus Desulfolinea</taxon>
    </lineage>
</organism>
<evidence type="ECO:0000256" key="2">
    <source>
        <dbReference type="ARBA" id="ARBA00022448"/>
    </source>
</evidence>
<dbReference type="Proteomes" id="UP000614469">
    <property type="component" value="Unassembled WGS sequence"/>
</dbReference>
<dbReference type="InterPro" id="IPR001901">
    <property type="entry name" value="Translocase_SecE/Sec61-g"/>
</dbReference>
<evidence type="ECO:0000256" key="7">
    <source>
        <dbReference type="ARBA" id="ARBA00023010"/>
    </source>
</evidence>
<keyword evidence="4 9" id="KW-0812">Transmembrane</keyword>
<keyword evidence="6 9" id="KW-1133">Transmembrane helix</keyword>
<dbReference type="GO" id="GO:0006605">
    <property type="term" value="P:protein targeting"/>
    <property type="evidence" value="ECO:0007669"/>
    <property type="project" value="UniProtKB-UniRule"/>
</dbReference>
<evidence type="ECO:0000256" key="9">
    <source>
        <dbReference type="HAMAP-Rule" id="MF_00422"/>
    </source>
</evidence>
<dbReference type="InterPro" id="IPR038379">
    <property type="entry name" value="SecE_sf"/>
</dbReference>
<dbReference type="InterPro" id="IPR005807">
    <property type="entry name" value="SecE_bac"/>
</dbReference>
<dbReference type="AlphaFoldDB" id="A0A8J6NIV3"/>
<evidence type="ECO:0000313" key="11">
    <source>
        <dbReference type="Proteomes" id="UP000614469"/>
    </source>
</evidence>
<protein>
    <recommendedName>
        <fullName evidence="9">Protein translocase subunit SecE</fullName>
    </recommendedName>
</protein>
<evidence type="ECO:0000256" key="8">
    <source>
        <dbReference type="ARBA" id="ARBA00023136"/>
    </source>
</evidence>
<dbReference type="EMBL" id="JACNJN010000049">
    <property type="protein sequence ID" value="MBC8334134.1"/>
    <property type="molecule type" value="Genomic_DNA"/>
</dbReference>
<comment type="similarity">
    <text evidence="9">Belongs to the SecE/SEC61-gamma family.</text>
</comment>
<comment type="function">
    <text evidence="9">Essential subunit of the Sec protein translocation channel SecYEG. Clamps together the 2 halves of SecY. May contact the channel plug during translocation.</text>
</comment>
<comment type="subunit">
    <text evidence="9">Component of the Sec protein translocase complex. Heterotrimer consisting of SecY, SecE and SecG subunits. The heterotrimers can form oligomers, although 1 heterotrimer is thought to be able to translocate proteins. Interacts with the ribosome. Interacts with SecDF, and other proteins may be involved. Interacts with SecA.</text>
</comment>
<keyword evidence="3 9" id="KW-1003">Cell membrane</keyword>
<dbReference type="GO" id="GO:0065002">
    <property type="term" value="P:intracellular protein transmembrane transport"/>
    <property type="evidence" value="ECO:0007669"/>
    <property type="project" value="UniProtKB-UniRule"/>
</dbReference>
<evidence type="ECO:0000256" key="6">
    <source>
        <dbReference type="ARBA" id="ARBA00022989"/>
    </source>
</evidence>
<dbReference type="HAMAP" id="MF_00422">
    <property type="entry name" value="SecE"/>
    <property type="match status" value="1"/>
</dbReference>
<dbReference type="PROSITE" id="PS01067">
    <property type="entry name" value="SECE_SEC61G"/>
    <property type="match status" value="1"/>
</dbReference>
<evidence type="ECO:0000256" key="3">
    <source>
        <dbReference type="ARBA" id="ARBA00022475"/>
    </source>
</evidence>
<keyword evidence="5 9" id="KW-0653">Protein transport</keyword>
<keyword evidence="8 9" id="KW-0472">Membrane</keyword>
<dbReference type="PANTHER" id="PTHR33910">
    <property type="entry name" value="PROTEIN TRANSLOCASE SUBUNIT SECE"/>
    <property type="match status" value="1"/>
</dbReference>
<dbReference type="GO" id="GO:0008320">
    <property type="term" value="F:protein transmembrane transporter activity"/>
    <property type="evidence" value="ECO:0007669"/>
    <property type="project" value="UniProtKB-UniRule"/>
</dbReference>
<dbReference type="Gene3D" id="1.20.5.1030">
    <property type="entry name" value="Preprotein translocase secy subunit"/>
    <property type="match status" value="1"/>
</dbReference>
<evidence type="ECO:0000256" key="4">
    <source>
        <dbReference type="ARBA" id="ARBA00022692"/>
    </source>
</evidence>
<gene>
    <name evidence="9 10" type="primary">secE</name>
    <name evidence="10" type="ORF">H8E29_02615</name>
</gene>
<dbReference type="PANTHER" id="PTHR33910:SF1">
    <property type="entry name" value="PROTEIN TRANSLOCASE SUBUNIT SECE"/>
    <property type="match status" value="1"/>
</dbReference>
<evidence type="ECO:0000256" key="1">
    <source>
        <dbReference type="ARBA" id="ARBA00004370"/>
    </source>
</evidence>
<proteinExistence type="inferred from homology"/>
<evidence type="ECO:0000256" key="5">
    <source>
        <dbReference type="ARBA" id="ARBA00022927"/>
    </source>
</evidence>
<dbReference type="GO" id="GO:0043952">
    <property type="term" value="P:protein transport by the Sec complex"/>
    <property type="evidence" value="ECO:0007669"/>
    <property type="project" value="UniProtKB-UniRule"/>
</dbReference>
<comment type="caution">
    <text evidence="10">The sequence shown here is derived from an EMBL/GenBank/DDBJ whole genome shotgun (WGS) entry which is preliminary data.</text>
</comment>
<dbReference type="GO" id="GO:0005886">
    <property type="term" value="C:plasma membrane"/>
    <property type="evidence" value="ECO:0007669"/>
    <property type="project" value="UniProtKB-SubCell"/>
</dbReference>
<keyword evidence="7 9" id="KW-0811">Translocation</keyword>
<comment type="subcellular location">
    <subcellularLocation>
        <location evidence="9">Cell membrane</location>
        <topology evidence="9">Single-pass membrane protein</topology>
    </subcellularLocation>
    <subcellularLocation>
        <location evidence="1">Membrane</location>
    </subcellularLocation>
</comment>
<accession>A0A8J6NIV3</accession>
<reference evidence="10 11" key="1">
    <citation type="submission" date="2020-08" db="EMBL/GenBank/DDBJ databases">
        <title>Bridging the membrane lipid divide: bacteria of the FCB group superphylum have the potential to synthesize archaeal ether lipids.</title>
        <authorList>
            <person name="Villanueva L."/>
            <person name="Von Meijenfeldt F.A.B."/>
            <person name="Westbye A.B."/>
            <person name="Yadav S."/>
            <person name="Hopmans E.C."/>
            <person name="Dutilh B.E."/>
            <person name="Sinninghe Damste J.S."/>
        </authorList>
    </citation>
    <scope>NUCLEOTIDE SEQUENCE [LARGE SCALE GENOMIC DNA]</scope>
    <source>
        <strain evidence="10">NIOZ-UU36</strain>
    </source>
</reference>
<feature type="transmembrane region" description="Helical" evidence="9">
    <location>
        <begin position="36"/>
        <end position="57"/>
    </location>
</feature>
<dbReference type="Pfam" id="PF00584">
    <property type="entry name" value="SecE"/>
    <property type="match status" value="1"/>
</dbReference>
<dbReference type="NCBIfam" id="TIGR00964">
    <property type="entry name" value="secE_bact"/>
    <property type="match status" value="1"/>
</dbReference>